<organism evidence="1 2">
    <name type="scientific">Cytophaga hutchinsonii (strain ATCC 33406 / DSM 1761 / CIP 103989 / NBRC 15051 / NCIMB 9469 / D465)</name>
    <dbReference type="NCBI Taxonomy" id="269798"/>
    <lineage>
        <taxon>Bacteria</taxon>
        <taxon>Pseudomonadati</taxon>
        <taxon>Bacteroidota</taxon>
        <taxon>Cytophagia</taxon>
        <taxon>Cytophagales</taxon>
        <taxon>Cytophagaceae</taxon>
        <taxon>Cytophaga</taxon>
    </lineage>
</organism>
<dbReference type="InterPro" id="IPR036196">
    <property type="entry name" value="Ptyr_pPase_sf"/>
</dbReference>
<dbReference type="Gene3D" id="3.40.50.2300">
    <property type="match status" value="1"/>
</dbReference>
<dbReference type="GO" id="GO:0004725">
    <property type="term" value="F:protein tyrosine phosphatase activity"/>
    <property type="evidence" value="ECO:0007669"/>
    <property type="project" value="UniProtKB-EC"/>
</dbReference>
<accession>A0A6N4SNG4</accession>
<dbReference type="EC" id="3.1.3.48" evidence="1"/>
<proteinExistence type="predicted"/>
<dbReference type="KEGG" id="chu:CHU_0542"/>
<dbReference type="AlphaFoldDB" id="A0A6N4SNG4"/>
<keyword evidence="2" id="KW-1185">Reference proteome</keyword>
<evidence type="ECO:0000313" key="2">
    <source>
        <dbReference type="Proteomes" id="UP000001822"/>
    </source>
</evidence>
<dbReference type="SUPFAM" id="SSF52788">
    <property type="entry name" value="Phosphotyrosine protein phosphatases I"/>
    <property type="match status" value="1"/>
</dbReference>
<dbReference type="RefSeq" id="WP_011583945.1">
    <property type="nucleotide sequence ID" value="NC_008255.1"/>
</dbReference>
<name>A0A6N4SNG4_CYTH3</name>
<dbReference type="Proteomes" id="UP000001822">
    <property type="component" value="Chromosome"/>
</dbReference>
<dbReference type="OrthoDB" id="9793058at2"/>
<protein>
    <submittedName>
        <fullName evidence="1">Protein-tyrosine-phosphatase</fullName>
        <ecNumber evidence="1">3.1.3.48</ecNumber>
    </submittedName>
</protein>
<keyword evidence="1" id="KW-0378">Hydrolase</keyword>
<dbReference type="PANTHER" id="PTHR43428">
    <property type="entry name" value="ARSENATE REDUCTASE"/>
    <property type="match status" value="1"/>
</dbReference>
<sequence length="203" mass="22801">MYPSVKSFCESIIKDFVYIPDERKVILTKISSYVKNQLTDKKSVRLIYICTHNSRRSHLGQVWAAVAARYYNVKNVHIFSGGTEVTAFNSNAINALKRLGFQIEKLSSGNNPLYQVSYSGEEYVNCFSKVYADAGNPAENFGAIMTCTDADEKCPVVTGADIRISTPYQDPKIMDGTAIQDIEYDNRCRQIALECLFVFSQVT</sequence>
<dbReference type="PANTHER" id="PTHR43428:SF1">
    <property type="entry name" value="ARSENATE REDUCTASE"/>
    <property type="match status" value="1"/>
</dbReference>
<reference evidence="1 2" key="1">
    <citation type="journal article" date="2007" name="Appl. Environ. Microbiol.">
        <title>Genome sequence of the cellulolytic gliding bacterium Cytophaga hutchinsonii.</title>
        <authorList>
            <person name="Xie G."/>
            <person name="Bruce D.C."/>
            <person name="Challacombe J.F."/>
            <person name="Chertkov O."/>
            <person name="Detter J.C."/>
            <person name="Gilna P."/>
            <person name="Han C.S."/>
            <person name="Lucas S."/>
            <person name="Misra M."/>
            <person name="Myers G.L."/>
            <person name="Richardson P."/>
            <person name="Tapia R."/>
            <person name="Thayer N."/>
            <person name="Thompson L.S."/>
            <person name="Brettin T.S."/>
            <person name="Henrissat B."/>
            <person name="Wilson D.B."/>
            <person name="McBride M.J."/>
        </authorList>
    </citation>
    <scope>NUCLEOTIDE SEQUENCE [LARGE SCALE GENOMIC DNA]</scope>
    <source>
        <strain evidence="2">ATCC 33406 / DSM 1761 / CIP 103989 / NBRC 15051 / NCIMB 9469 / D465</strain>
    </source>
</reference>
<evidence type="ECO:0000313" key="1">
    <source>
        <dbReference type="EMBL" id="ABG57829.1"/>
    </source>
</evidence>
<gene>
    <name evidence="1" type="primary">ptpA</name>
    <name evidence="1" type="ordered locus">CHU_0542</name>
</gene>
<dbReference type="EMBL" id="CP000383">
    <property type="protein sequence ID" value="ABG57829.1"/>
    <property type="molecule type" value="Genomic_DNA"/>
</dbReference>